<organism evidence="1 2">
    <name type="scientific">Kosmotoga arenicorallina S304</name>
    <dbReference type="NCBI Taxonomy" id="1453497"/>
    <lineage>
        <taxon>Bacteria</taxon>
        <taxon>Thermotogati</taxon>
        <taxon>Thermotogota</taxon>
        <taxon>Thermotogae</taxon>
        <taxon>Kosmotogales</taxon>
        <taxon>Kosmotogaceae</taxon>
        <taxon>Kosmotoga</taxon>
    </lineage>
</organism>
<dbReference type="RefSeq" id="WP_068346669.1">
    <property type="nucleotide sequence ID" value="NZ_JFHK01000005.1"/>
</dbReference>
<dbReference type="PATRIC" id="fig|1453497.3.peg.1632"/>
<keyword evidence="2" id="KW-1185">Reference proteome</keyword>
<dbReference type="AlphaFoldDB" id="A0A176K1V2"/>
<dbReference type="OrthoDB" id="43930at2"/>
<reference evidence="1 2" key="1">
    <citation type="submission" date="2014-02" db="EMBL/GenBank/DDBJ databases">
        <title>Kosmotoga genome sequencing.</title>
        <authorList>
            <person name="Pollo S.M."/>
            <person name="Charchuk R."/>
            <person name="Nesbo C.L."/>
        </authorList>
    </citation>
    <scope>NUCLEOTIDE SEQUENCE [LARGE SCALE GENOMIC DNA]</scope>
    <source>
        <strain evidence="1 2">S304</strain>
    </source>
</reference>
<gene>
    <name evidence="1" type="ORF">AT15_08215</name>
</gene>
<name>A0A176K1V2_9BACT</name>
<evidence type="ECO:0000313" key="1">
    <source>
        <dbReference type="EMBL" id="OAA30954.1"/>
    </source>
</evidence>
<accession>A0A176K1V2</accession>
<proteinExistence type="predicted"/>
<evidence type="ECO:0008006" key="3">
    <source>
        <dbReference type="Google" id="ProtNLM"/>
    </source>
</evidence>
<dbReference type="Gene3D" id="3.10.150.10">
    <property type="entry name" value="DNA Polymerase III, subunit A, domain 2"/>
    <property type="match status" value="2"/>
</dbReference>
<dbReference type="EMBL" id="JFHK01000005">
    <property type="protein sequence ID" value="OAA30954.1"/>
    <property type="molecule type" value="Genomic_DNA"/>
</dbReference>
<protein>
    <recommendedName>
        <fullName evidence="3">DNA polymerase III beta sliding clamp central domain-containing protein</fullName>
    </recommendedName>
</protein>
<dbReference type="STRING" id="1453497.AT15_08215"/>
<sequence>MKIEITALEYRKLLELSERFAGSVEPGYRFLRLYYWKGLRAFITDGCGKLEIPLRKDCAPFTGSYIIPLDHARALKEQLRDDAKLVITGKEGTVSIFLGGEKLQIDKARTENIPRMERKFENIFSMKKNTLKNALDFSSSINDEGDNISFVFNNELACIITSSHNMTVLNYLDIPISRNLQAHIPYVTVRHLVKTLDLIKAEESNFGEGIEDLGIKVGPLLFSICCDREKLFNTVPRFPEIKEKIVIEKNQFLFSVRKLTKLVSRGIKVLILSDHGNIRFMLKAGNFRYEKIMVNGPFKNFAVGVDPHRLRSALSRMNSGKIELFIFNNQLILAGKNSGQHLILPLI</sequence>
<dbReference type="Proteomes" id="UP000077339">
    <property type="component" value="Unassembled WGS sequence"/>
</dbReference>
<evidence type="ECO:0000313" key="2">
    <source>
        <dbReference type="Proteomes" id="UP000077339"/>
    </source>
</evidence>
<comment type="caution">
    <text evidence="1">The sequence shown here is derived from an EMBL/GenBank/DDBJ whole genome shotgun (WGS) entry which is preliminary data.</text>
</comment>